<dbReference type="AlphaFoldDB" id="A0A6A5EK36"/>
<proteinExistence type="predicted"/>
<evidence type="ECO:0000256" key="1">
    <source>
        <dbReference type="SAM" id="MobiDB-lite"/>
    </source>
</evidence>
<name>A0A6A5EK36_PERFL</name>
<feature type="region of interest" description="Disordered" evidence="1">
    <location>
        <begin position="65"/>
        <end position="84"/>
    </location>
</feature>
<organism evidence="2 3">
    <name type="scientific">Perca fluviatilis</name>
    <name type="common">European perch</name>
    <dbReference type="NCBI Taxonomy" id="8168"/>
    <lineage>
        <taxon>Eukaryota</taxon>
        <taxon>Metazoa</taxon>
        <taxon>Chordata</taxon>
        <taxon>Craniata</taxon>
        <taxon>Vertebrata</taxon>
        <taxon>Euteleostomi</taxon>
        <taxon>Actinopterygii</taxon>
        <taxon>Neopterygii</taxon>
        <taxon>Teleostei</taxon>
        <taxon>Neoteleostei</taxon>
        <taxon>Acanthomorphata</taxon>
        <taxon>Eupercaria</taxon>
        <taxon>Perciformes</taxon>
        <taxon>Percoidei</taxon>
        <taxon>Percidae</taxon>
        <taxon>Percinae</taxon>
        <taxon>Perca</taxon>
    </lineage>
</organism>
<evidence type="ECO:0000313" key="3">
    <source>
        <dbReference type="Proteomes" id="UP000465112"/>
    </source>
</evidence>
<gene>
    <name evidence="2" type="ORF">PFLUV_G00174490</name>
</gene>
<protein>
    <submittedName>
        <fullName evidence="2">Uncharacterized protein</fullName>
    </submittedName>
</protein>
<dbReference type="Proteomes" id="UP000465112">
    <property type="component" value="Chromosome 15"/>
</dbReference>
<feature type="region of interest" description="Disordered" evidence="1">
    <location>
        <begin position="1"/>
        <end position="20"/>
    </location>
</feature>
<keyword evidence="3" id="KW-1185">Reference proteome</keyword>
<feature type="compositionally biased region" description="Polar residues" evidence="1">
    <location>
        <begin position="1"/>
        <end position="12"/>
    </location>
</feature>
<accession>A0A6A5EK36</accession>
<reference evidence="2 3" key="1">
    <citation type="submission" date="2019-06" db="EMBL/GenBank/DDBJ databases">
        <title>A chromosome-scale genome assembly of the European perch, Perca fluviatilis.</title>
        <authorList>
            <person name="Roques C."/>
            <person name="Zahm M."/>
            <person name="Cabau C."/>
            <person name="Klopp C."/>
            <person name="Bouchez O."/>
            <person name="Donnadieu C."/>
            <person name="Kuhl H."/>
            <person name="Gislard M."/>
            <person name="Guendouz S."/>
            <person name="Journot L."/>
            <person name="Haffray P."/>
            <person name="Bestin A."/>
            <person name="Morvezen R."/>
            <person name="Feron R."/>
            <person name="Wen M."/>
            <person name="Jouanno E."/>
            <person name="Herpin A."/>
            <person name="Schartl M."/>
            <person name="Postlethwait J."/>
            <person name="Schaerlinger B."/>
            <person name="Chardard D."/>
            <person name="Lecocq T."/>
            <person name="Poncet C."/>
            <person name="Jaffrelo L."/>
            <person name="Lampietro C."/>
            <person name="Guiguen Y."/>
        </authorList>
    </citation>
    <scope>NUCLEOTIDE SEQUENCE [LARGE SCALE GENOMIC DNA]</scope>
    <source>
        <tissue evidence="2">Blood</tissue>
    </source>
</reference>
<comment type="caution">
    <text evidence="2">The sequence shown here is derived from an EMBL/GenBank/DDBJ whole genome shotgun (WGS) entry which is preliminary data.</text>
</comment>
<sequence length="84" mass="9355">MFACRKSQTTPSSSPPALPHELRTAFTENSQSHLEFHTSSRSTLDSFHVNDLDPLLTISLQTSLCDNQHKHTSKHPTGVPSTKR</sequence>
<evidence type="ECO:0000313" key="2">
    <source>
        <dbReference type="EMBL" id="KAF1379285.1"/>
    </source>
</evidence>
<dbReference type="EMBL" id="VHII01000015">
    <property type="protein sequence ID" value="KAF1379285.1"/>
    <property type="molecule type" value="Genomic_DNA"/>
</dbReference>